<keyword evidence="4 5" id="KW-0472">Membrane</keyword>
<feature type="transmembrane region" description="Helical" evidence="5">
    <location>
        <begin position="222"/>
        <end position="243"/>
    </location>
</feature>
<dbReference type="CDD" id="cd09325">
    <property type="entry name" value="TDT_C4-dicarb_trans"/>
    <property type="match status" value="1"/>
</dbReference>
<feature type="transmembrane region" description="Helical" evidence="5">
    <location>
        <begin position="12"/>
        <end position="33"/>
    </location>
</feature>
<gene>
    <name evidence="6" type="ORF">K3G22_11835</name>
</gene>
<evidence type="ECO:0000313" key="6">
    <source>
        <dbReference type="EMBL" id="QYX71479.1"/>
    </source>
</evidence>
<feature type="transmembrane region" description="Helical" evidence="5">
    <location>
        <begin position="106"/>
        <end position="125"/>
    </location>
</feature>
<evidence type="ECO:0000256" key="1">
    <source>
        <dbReference type="ARBA" id="ARBA00004141"/>
    </source>
</evidence>
<feature type="transmembrane region" description="Helical" evidence="5">
    <location>
        <begin position="288"/>
        <end position="309"/>
    </location>
</feature>
<evidence type="ECO:0000256" key="2">
    <source>
        <dbReference type="ARBA" id="ARBA00022692"/>
    </source>
</evidence>
<organism evidence="6 7">
    <name type="scientific">Shewanella putrefaciens</name>
    <name type="common">Pseudomonas putrefaciens</name>
    <dbReference type="NCBI Taxonomy" id="24"/>
    <lineage>
        <taxon>Bacteria</taxon>
        <taxon>Pseudomonadati</taxon>
        <taxon>Pseudomonadota</taxon>
        <taxon>Gammaproteobacteria</taxon>
        <taxon>Alteromonadales</taxon>
        <taxon>Shewanellaceae</taxon>
        <taxon>Shewanella</taxon>
    </lineage>
</organism>
<feature type="transmembrane region" description="Helical" evidence="5">
    <location>
        <begin position="161"/>
        <end position="186"/>
    </location>
</feature>
<dbReference type="PANTHER" id="PTHR37955">
    <property type="entry name" value="TELLURITE RESISTANCE PROTEIN TEHA"/>
    <property type="match status" value="1"/>
</dbReference>
<feature type="transmembrane region" description="Helical" evidence="5">
    <location>
        <begin position="255"/>
        <end position="276"/>
    </location>
</feature>
<dbReference type="PANTHER" id="PTHR37955:SF1">
    <property type="entry name" value="DEP DOMAIN-CONTAINING PROTEIN"/>
    <property type="match status" value="1"/>
</dbReference>
<reference evidence="6 7" key="1">
    <citation type="submission" date="2021-08" db="EMBL/GenBank/DDBJ databases">
        <title>Shewanella putrefaciens YZ-J, complete genome.</title>
        <authorList>
            <person name="Yi Z."/>
        </authorList>
    </citation>
    <scope>NUCLEOTIDE SEQUENCE [LARGE SCALE GENOMIC DNA]</scope>
    <source>
        <strain evidence="6 7">YZ-J</strain>
    </source>
</reference>
<dbReference type="InterPro" id="IPR052951">
    <property type="entry name" value="Tellurite_res_ion_channel"/>
</dbReference>
<evidence type="ECO:0000256" key="4">
    <source>
        <dbReference type="ARBA" id="ARBA00023136"/>
    </source>
</evidence>
<dbReference type="Pfam" id="PF03595">
    <property type="entry name" value="SLAC1"/>
    <property type="match status" value="1"/>
</dbReference>
<accession>A0ABX8X7I4</accession>
<feature type="transmembrane region" description="Helical" evidence="5">
    <location>
        <begin position="198"/>
        <end position="216"/>
    </location>
</feature>
<feature type="transmembrane region" description="Helical" evidence="5">
    <location>
        <begin position="77"/>
        <end position="94"/>
    </location>
</feature>
<feature type="transmembrane region" description="Helical" evidence="5">
    <location>
        <begin position="45"/>
        <end position="65"/>
    </location>
</feature>
<keyword evidence="2 5" id="KW-0812">Transmembrane</keyword>
<evidence type="ECO:0000313" key="7">
    <source>
        <dbReference type="Proteomes" id="UP000827084"/>
    </source>
</evidence>
<keyword evidence="7" id="KW-1185">Reference proteome</keyword>
<keyword evidence="3 5" id="KW-1133">Transmembrane helix</keyword>
<dbReference type="InterPro" id="IPR004695">
    <property type="entry name" value="SLAC1/Mae1/Ssu1/TehA"/>
</dbReference>
<dbReference type="Gene3D" id="1.50.10.150">
    <property type="entry name" value="Voltage-dependent anion channel"/>
    <property type="match status" value="1"/>
</dbReference>
<sequence length="334" mass="36717">MTSKRKRWTAQAAKLPSPMAGLALAIASLGWTWENMVPSLNGMGQLTGALIGAVLLLLLTGKFLLHPNILINELSHPVVGSVIPTFAMALMVISKMLGHYAPNAGLALWLVAIIMHVIFLGAFIYYRAIDFKLEHMVPSWFVPPIGIIVAAVSFPSQGYQWLVNAILVFGMLAYLVMLPLMLYRLIFCQPVPDAAKPTIAILAAPASLSLAGYLTVSQQPAIALVALLLSIAVLMTSIIYLAFFHLLKLPFSPGYAAFTFPMVIGATALFKTSTWLMQFSDFLALAMWIKYLADVELVIATLVVIYVALRYLTHYFPYEYKTKVVEQISTMDSK</sequence>
<evidence type="ECO:0000256" key="3">
    <source>
        <dbReference type="ARBA" id="ARBA00022989"/>
    </source>
</evidence>
<dbReference type="GeneID" id="67443961"/>
<name>A0ABX8X7I4_SHEPU</name>
<dbReference type="EMBL" id="CP080635">
    <property type="protein sequence ID" value="QYX71479.1"/>
    <property type="molecule type" value="Genomic_DNA"/>
</dbReference>
<dbReference type="RefSeq" id="WP_011788973.1">
    <property type="nucleotide sequence ID" value="NZ_BMPK01000010.1"/>
</dbReference>
<feature type="transmembrane region" description="Helical" evidence="5">
    <location>
        <begin position="137"/>
        <end position="155"/>
    </location>
</feature>
<dbReference type="Proteomes" id="UP000827084">
    <property type="component" value="Chromosome"/>
</dbReference>
<proteinExistence type="predicted"/>
<dbReference type="InterPro" id="IPR038665">
    <property type="entry name" value="Voltage-dep_anion_channel_sf"/>
</dbReference>
<protein>
    <submittedName>
        <fullName evidence="6">TDT family transporter</fullName>
    </submittedName>
</protein>
<comment type="subcellular location">
    <subcellularLocation>
        <location evidence="1">Membrane</location>
        <topology evidence="1">Multi-pass membrane protein</topology>
    </subcellularLocation>
</comment>
<evidence type="ECO:0000256" key="5">
    <source>
        <dbReference type="SAM" id="Phobius"/>
    </source>
</evidence>